<accession>A0A2T9J7Q8</accession>
<reference evidence="1 2" key="1">
    <citation type="submission" date="2018-04" db="EMBL/GenBank/DDBJ databases">
        <title>The genome sequence of Caulobacter sp. 736.</title>
        <authorList>
            <person name="Gao J."/>
            <person name="Sun J."/>
        </authorList>
    </citation>
    <scope>NUCLEOTIDE SEQUENCE [LARGE SCALE GENOMIC DNA]</scope>
    <source>
        <strain evidence="1 2">736</strain>
    </source>
</reference>
<keyword evidence="2" id="KW-1185">Reference proteome</keyword>
<dbReference type="AlphaFoldDB" id="A0A2T9J7Q8"/>
<dbReference type="Proteomes" id="UP000244913">
    <property type="component" value="Unassembled WGS sequence"/>
</dbReference>
<comment type="caution">
    <text evidence="1">The sequence shown here is derived from an EMBL/GenBank/DDBJ whole genome shotgun (WGS) entry which is preliminary data.</text>
</comment>
<name>A0A2T9J7Q8_9CAUL</name>
<organism evidence="1 2">
    <name type="scientific">Caulobacter radicis</name>
    <dbReference type="NCBI Taxonomy" id="2172650"/>
    <lineage>
        <taxon>Bacteria</taxon>
        <taxon>Pseudomonadati</taxon>
        <taxon>Pseudomonadota</taxon>
        <taxon>Alphaproteobacteria</taxon>
        <taxon>Caulobacterales</taxon>
        <taxon>Caulobacteraceae</taxon>
        <taxon>Caulobacter</taxon>
    </lineage>
</organism>
<proteinExistence type="predicted"/>
<evidence type="ECO:0000313" key="2">
    <source>
        <dbReference type="Proteomes" id="UP000244913"/>
    </source>
</evidence>
<dbReference type="RefSeq" id="WP_116568747.1">
    <property type="nucleotide sequence ID" value="NZ_QDKP01000049.1"/>
</dbReference>
<gene>
    <name evidence="1" type="ORF">DDF65_16580</name>
</gene>
<protein>
    <submittedName>
        <fullName evidence="1">Uncharacterized protein</fullName>
    </submittedName>
</protein>
<dbReference type="EMBL" id="QDKP01000049">
    <property type="protein sequence ID" value="PVM77539.1"/>
    <property type="molecule type" value="Genomic_DNA"/>
</dbReference>
<evidence type="ECO:0000313" key="1">
    <source>
        <dbReference type="EMBL" id="PVM77539.1"/>
    </source>
</evidence>
<sequence>MDMSLSLHAASRAPRAGRRFPSAAAIITIAALALLAAPLALSGGRSEPAAPSCADLLRTISETRMIDLVREPATGGGACSLRRPAGQ</sequence>